<dbReference type="InterPro" id="IPR006311">
    <property type="entry name" value="TAT_signal"/>
</dbReference>
<comment type="similarity">
    <text evidence="1">Belongs to the sulfatase family.</text>
</comment>
<dbReference type="InterPro" id="IPR019546">
    <property type="entry name" value="TAT_signal_bac_arc"/>
</dbReference>
<dbReference type="Pfam" id="PF00884">
    <property type="entry name" value="Sulfatase"/>
    <property type="match status" value="1"/>
</dbReference>
<dbReference type="InterPro" id="IPR051849">
    <property type="entry name" value="GAG-degrading_sulfatase"/>
</dbReference>
<evidence type="ECO:0000256" key="1">
    <source>
        <dbReference type="ARBA" id="ARBA00008779"/>
    </source>
</evidence>
<feature type="chain" id="PRO_5040405525" evidence="4">
    <location>
        <begin position="29"/>
        <end position="543"/>
    </location>
</feature>
<name>A0A9Q8Q012_9GAMM</name>
<dbReference type="SUPFAM" id="SSF53649">
    <property type="entry name" value="Alkaline phosphatase-like"/>
    <property type="match status" value="1"/>
</dbReference>
<evidence type="ECO:0000256" key="4">
    <source>
        <dbReference type="SAM" id="SignalP"/>
    </source>
</evidence>
<evidence type="ECO:0000313" key="7">
    <source>
        <dbReference type="Proteomes" id="UP000829116"/>
    </source>
</evidence>
<evidence type="ECO:0000313" key="6">
    <source>
        <dbReference type="EMBL" id="UNH29542.1"/>
    </source>
</evidence>
<accession>A0A9Q8Q012</accession>
<evidence type="ECO:0000256" key="3">
    <source>
        <dbReference type="ARBA" id="ARBA00022801"/>
    </source>
</evidence>
<dbReference type="InterPro" id="IPR000917">
    <property type="entry name" value="Sulfatase_N"/>
</dbReference>
<sequence>MSVSRRTFLKGSAASAASIALASPLASANSCSSSEEMVALNAPRNPKNILIITADQLAKRGISAYGNQQVKTPVIDNILLSGMRFDNAYCAYPLCAPSRASFWTGRLPHQTGVIANDSPNIPETMSTLGALFSQAGYECRHFGKQHDYGALAGFDCAPQIELEFEPHPAFPVDYDTKEDVYCLQESLQYIQQLPQRENKKPFLLAVEFNNPHNINGWTGNFAGEHGDIEGIGDLPPLLDNFNTQSDLNNRPKAIQYACCTHNRVMQAGSWNEKNYQQYLKAYYYFTELVDNYIGQVIAALKETGYWDDTLVVFFSDHGDAMGAHRLVAKMNWFYEESTNVPLAFAGPGVKQGMIKNELVSLCDLLPTLCDYVGIKYPDNLYGKSLYPLLKDEKVINWRDYVICQWNTDRNVDVQPARMLRTDKFKYIIYKEDEEEELYDMVNDRGETTNLAINKKYRSQKAELREKLDNYLRNSVDPFYTQEAIVNQKWRSHPIGYQHHSGETSIQVYQKQIRPLLADKQFSKAREIRLSLYKEARLSYTGKK</sequence>
<dbReference type="RefSeq" id="WP_241541755.1">
    <property type="nucleotide sequence ID" value="NZ_CAWQWL010000001.1"/>
</dbReference>
<dbReference type="AlphaFoldDB" id="A0A9Q8Q012"/>
<dbReference type="GO" id="GO:0015024">
    <property type="term" value="F:glucuronate-2-sulfatase activity"/>
    <property type="evidence" value="ECO:0007669"/>
    <property type="project" value="TreeGrafter"/>
</dbReference>
<protein>
    <submittedName>
        <fullName evidence="6">Sulfatase-like hydrolase/transferase</fullName>
    </submittedName>
</protein>
<dbReference type="Gene3D" id="3.40.720.10">
    <property type="entry name" value="Alkaline Phosphatase, subunit A"/>
    <property type="match status" value="1"/>
</dbReference>
<evidence type="ECO:0000259" key="5">
    <source>
        <dbReference type="Pfam" id="PF00884"/>
    </source>
</evidence>
<organism evidence="6 7">
    <name type="scientific">Moellerella wisconsensis</name>
    <dbReference type="NCBI Taxonomy" id="158849"/>
    <lineage>
        <taxon>Bacteria</taxon>
        <taxon>Pseudomonadati</taxon>
        <taxon>Pseudomonadota</taxon>
        <taxon>Gammaproteobacteria</taxon>
        <taxon>Enterobacterales</taxon>
        <taxon>Morganellaceae</taxon>
        <taxon>Moellerella</taxon>
    </lineage>
</organism>
<evidence type="ECO:0000256" key="2">
    <source>
        <dbReference type="ARBA" id="ARBA00022729"/>
    </source>
</evidence>
<keyword evidence="2 4" id="KW-0732">Signal</keyword>
<reference evidence="6" key="1">
    <citation type="submission" date="2022-03" db="EMBL/GenBank/DDBJ databases">
        <title>ESBL-producing Moellerella wisconsensis and Escherichia marmotae isolated from wild game meat.</title>
        <authorList>
            <person name="Biggel M."/>
        </authorList>
    </citation>
    <scope>NUCLEOTIDE SEQUENCE</scope>
    <source>
        <strain evidence="6">W51</strain>
    </source>
</reference>
<dbReference type="NCBIfam" id="TIGR01409">
    <property type="entry name" value="TAT_signal_seq"/>
    <property type="match status" value="1"/>
</dbReference>
<dbReference type="PANTHER" id="PTHR46615:SF1">
    <property type="entry name" value="ARYLSULFATASE K"/>
    <property type="match status" value="1"/>
</dbReference>
<dbReference type="PANTHER" id="PTHR46615">
    <property type="entry name" value="ARYLSULFATASE K"/>
    <property type="match status" value="1"/>
</dbReference>
<dbReference type="GO" id="GO:0004065">
    <property type="term" value="F:arylsulfatase activity"/>
    <property type="evidence" value="ECO:0007669"/>
    <property type="project" value="TreeGrafter"/>
</dbReference>
<feature type="domain" description="Sulfatase N-terminal" evidence="5">
    <location>
        <begin position="47"/>
        <end position="374"/>
    </location>
</feature>
<dbReference type="EMBL" id="CP093245">
    <property type="protein sequence ID" value="UNH29542.1"/>
    <property type="molecule type" value="Genomic_DNA"/>
</dbReference>
<dbReference type="PROSITE" id="PS51318">
    <property type="entry name" value="TAT"/>
    <property type="match status" value="1"/>
</dbReference>
<gene>
    <name evidence="6" type="ORF">MNY72_09045</name>
</gene>
<feature type="signal peptide" evidence="4">
    <location>
        <begin position="1"/>
        <end position="28"/>
    </location>
</feature>
<dbReference type="PROSITE" id="PS00523">
    <property type="entry name" value="SULFATASE_1"/>
    <property type="match status" value="1"/>
</dbReference>
<dbReference type="Proteomes" id="UP000829116">
    <property type="component" value="Chromosome"/>
</dbReference>
<dbReference type="InterPro" id="IPR017850">
    <property type="entry name" value="Alkaline_phosphatase_core_sf"/>
</dbReference>
<keyword evidence="3 6" id="KW-0378">Hydrolase</keyword>
<dbReference type="InterPro" id="IPR024607">
    <property type="entry name" value="Sulfatase_CS"/>
</dbReference>
<dbReference type="Pfam" id="PF10518">
    <property type="entry name" value="TAT_signal"/>
    <property type="match status" value="1"/>
</dbReference>
<proteinExistence type="inferred from homology"/>